<feature type="region of interest" description="Disordered" evidence="3">
    <location>
        <begin position="367"/>
        <end position="395"/>
    </location>
</feature>
<evidence type="ECO:0000256" key="3">
    <source>
        <dbReference type="SAM" id="MobiDB-lite"/>
    </source>
</evidence>
<feature type="domain" description="Multidrug resistance protein MdtA-like barrel-sandwich hybrid" evidence="5">
    <location>
        <begin position="75"/>
        <end position="210"/>
    </location>
</feature>
<dbReference type="Proteomes" id="UP000003704">
    <property type="component" value="Unassembled WGS sequence"/>
</dbReference>
<dbReference type="GO" id="GO:0022857">
    <property type="term" value="F:transmembrane transporter activity"/>
    <property type="evidence" value="ECO:0007669"/>
    <property type="project" value="InterPro"/>
</dbReference>
<comment type="caution">
    <text evidence="8">The sequence shown here is derived from an EMBL/GenBank/DDBJ whole genome shotgun (WGS) entry which is preliminary data.</text>
</comment>
<dbReference type="InterPro" id="IPR058625">
    <property type="entry name" value="MdtA-like_BSH"/>
</dbReference>
<dbReference type="InterPro" id="IPR058624">
    <property type="entry name" value="MdtA-like_HH"/>
</dbReference>
<dbReference type="Gene3D" id="1.10.287.470">
    <property type="entry name" value="Helix hairpin bin"/>
    <property type="match status" value="1"/>
</dbReference>
<dbReference type="AlphaFoldDB" id="I7ZK06"/>
<evidence type="ECO:0000256" key="2">
    <source>
        <dbReference type="ARBA" id="ARBA00009477"/>
    </source>
</evidence>
<evidence type="ECO:0000259" key="4">
    <source>
        <dbReference type="Pfam" id="PF25876"/>
    </source>
</evidence>
<dbReference type="InterPro" id="IPR058626">
    <property type="entry name" value="MdtA-like_b-barrel"/>
</dbReference>
<dbReference type="GO" id="GO:0046677">
    <property type="term" value="P:response to antibiotic"/>
    <property type="evidence" value="ECO:0007669"/>
    <property type="project" value="TreeGrafter"/>
</dbReference>
<feature type="domain" description="Multidrug resistance protein MdtA-like alpha-helical hairpin" evidence="4">
    <location>
        <begin position="115"/>
        <end position="184"/>
    </location>
</feature>
<dbReference type="Gene3D" id="2.40.420.20">
    <property type="match status" value="1"/>
</dbReference>
<evidence type="ECO:0000256" key="1">
    <source>
        <dbReference type="ARBA" id="ARBA00004519"/>
    </source>
</evidence>
<dbReference type="InterPro" id="IPR006143">
    <property type="entry name" value="RND_pump_MFP"/>
</dbReference>
<dbReference type="STRING" id="1172194.WQQ_22190"/>
<evidence type="ECO:0000259" key="5">
    <source>
        <dbReference type="Pfam" id="PF25917"/>
    </source>
</evidence>
<dbReference type="EMBL" id="AKGD01000001">
    <property type="protein sequence ID" value="EIT72082.1"/>
    <property type="molecule type" value="Genomic_DNA"/>
</dbReference>
<dbReference type="Gene3D" id="2.40.30.170">
    <property type="match status" value="1"/>
</dbReference>
<dbReference type="SUPFAM" id="SSF111369">
    <property type="entry name" value="HlyD-like secretion proteins"/>
    <property type="match status" value="1"/>
</dbReference>
<dbReference type="FunFam" id="2.40.420.20:FF:000001">
    <property type="entry name" value="Efflux RND transporter periplasmic adaptor subunit"/>
    <property type="match status" value="1"/>
</dbReference>
<proteinExistence type="inferred from homology"/>
<feature type="domain" description="Multidrug resistance protein MdtA-like beta-barrel" evidence="6">
    <location>
        <begin position="220"/>
        <end position="301"/>
    </location>
</feature>
<comment type="subcellular location">
    <subcellularLocation>
        <location evidence="1">Cell inner membrane</location>
        <topology evidence="1">Lipid-anchor</topology>
    </subcellularLocation>
</comment>
<dbReference type="NCBIfam" id="TIGR01730">
    <property type="entry name" value="RND_mfp"/>
    <property type="match status" value="1"/>
</dbReference>
<evidence type="ECO:0000259" key="7">
    <source>
        <dbReference type="Pfam" id="PF25967"/>
    </source>
</evidence>
<dbReference type="PANTHER" id="PTHR30158:SF10">
    <property type="entry name" value="CATION EFFLUX PUMP"/>
    <property type="match status" value="1"/>
</dbReference>
<dbReference type="Pfam" id="PF25944">
    <property type="entry name" value="Beta-barrel_RND"/>
    <property type="match status" value="1"/>
</dbReference>
<evidence type="ECO:0000313" key="9">
    <source>
        <dbReference type="Proteomes" id="UP000003704"/>
    </source>
</evidence>
<reference evidence="8 9" key="1">
    <citation type="journal article" date="2012" name="J. Bacteriol.">
        <title>Genome Sequence of n-Alkane-Degrading Hydrocarboniphaga effusa Strain AP103T (ATCC BAA-332T).</title>
        <authorList>
            <person name="Chang H.K."/>
            <person name="Zylstra G.J."/>
            <person name="Chae J.C."/>
        </authorList>
    </citation>
    <scope>NUCLEOTIDE SEQUENCE [LARGE SCALE GENOMIC DNA]</scope>
    <source>
        <strain evidence="8 9">AP103</strain>
    </source>
</reference>
<dbReference type="Pfam" id="PF25876">
    <property type="entry name" value="HH_MFP_RND"/>
    <property type="match status" value="1"/>
</dbReference>
<sequence>MVMSHRISFRNTARRVFQGAAIAVPLLSIALLAGRERAESQPAPPPPPSVTVAKAQQGDVTDWAEFTGRFEAVDRVELRPRVSGYIESVRFHEGAEVKKGDVLFVIDPRPYKAALDRAEGELARIQAQAVYADSESQRAERLLSSKAISQGEHDSRVSQHSQSQADVRSARAAVDAARLNLEFTRVVSPIAGRVSRAVVTEGNYVSAGGNVLTSVVSLDPIYVSFDGDEQSYLNFRPKVGGDSADSAVFVGLANESGYPHTGRLNFLDNALDPATGTIRVRALLANPDRQFTPGLFARVRIPGSERYSTTLVPEAAIATDQDRRYVLVVDEAGTVEYRPVQLGGIHEGKRVVRDGLAPGEQVVVSGLQRAHPGSKVTPQQAAQPAQASNSTPAKS</sequence>
<protein>
    <submittedName>
        <fullName evidence="8">Uncharacterized protein</fullName>
    </submittedName>
</protein>
<organism evidence="8 9">
    <name type="scientific">Hydrocarboniphaga effusa AP103</name>
    <dbReference type="NCBI Taxonomy" id="1172194"/>
    <lineage>
        <taxon>Bacteria</taxon>
        <taxon>Pseudomonadati</taxon>
        <taxon>Pseudomonadota</taxon>
        <taxon>Gammaproteobacteria</taxon>
        <taxon>Nevskiales</taxon>
        <taxon>Nevskiaceae</taxon>
        <taxon>Hydrocarboniphaga</taxon>
    </lineage>
</organism>
<dbReference type="PATRIC" id="fig|1172194.4.peg.2143"/>
<keyword evidence="9" id="KW-1185">Reference proteome</keyword>
<accession>I7ZK06</accession>
<dbReference type="Pfam" id="PF25917">
    <property type="entry name" value="BSH_RND"/>
    <property type="match status" value="1"/>
</dbReference>
<dbReference type="Pfam" id="PF25967">
    <property type="entry name" value="RND-MFP_C"/>
    <property type="match status" value="1"/>
</dbReference>
<feature type="domain" description="Multidrug resistance protein MdtA-like C-terminal permuted SH3" evidence="7">
    <location>
        <begin position="311"/>
        <end position="369"/>
    </location>
</feature>
<feature type="compositionally biased region" description="Low complexity" evidence="3">
    <location>
        <begin position="378"/>
        <end position="387"/>
    </location>
</feature>
<dbReference type="Gene3D" id="2.40.50.100">
    <property type="match status" value="1"/>
</dbReference>
<name>I7ZK06_9GAMM</name>
<evidence type="ECO:0000259" key="6">
    <source>
        <dbReference type="Pfam" id="PF25944"/>
    </source>
</evidence>
<dbReference type="PANTHER" id="PTHR30158">
    <property type="entry name" value="ACRA/E-RELATED COMPONENT OF DRUG EFFLUX TRANSPORTER"/>
    <property type="match status" value="1"/>
</dbReference>
<evidence type="ECO:0000313" key="8">
    <source>
        <dbReference type="EMBL" id="EIT72082.1"/>
    </source>
</evidence>
<dbReference type="InterPro" id="IPR058627">
    <property type="entry name" value="MdtA-like_C"/>
</dbReference>
<gene>
    <name evidence="8" type="ORF">WQQ_22190</name>
</gene>
<comment type="similarity">
    <text evidence="2">Belongs to the membrane fusion protein (MFP) (TC 8.A.1) family.</text>
</comment>
<dbReference type="GO" id="GO:0005886">
    <property type="term" value="C:plasma membrane"/>
    <property type="evidence" value="ECO:0007669"/>
    <property type="project" value="UniProtKB-SubCell"/>
</dbReference>